<evidence type="ECO:0000313" key="9">
    <source>
        <dbReference type="Proteomes" id="UP000199144"/>
    </source>
</evidence>
<dbReference type="InterPro" id="IPR046373">
    <property type="entry name" value="Acyl-CoA_Oxase/DH_mid-dom_sf"/>
</dbReference>
<dbReference type="PANTHER" id="PTHR43884:SF20">
    <property type="entry name" value="ACYL-COA DEHYDROGENASE FADE28"/>
    <property type="match status" value="1"/>
</dbReference>
<dbReference type="CDD" id="cd00567">
    <property type="entry name" value="ACAD"/>
    <property type="match status" value="1"/>
</dbReference>
<dbReference type="GO" id="GO:0050660">
    <property type="term" value="F:flavin adenine dinucleotide binding"/>
    <property type="evidence" value="ECO:0007669"/>
    <property type="project" value="InterPro"/>
</dbReference>
<proteinExistence type="inferred from homology"/>
<dbReference type="Gene3D" id="1.10.540.10">
    <property type="entry name" value="Acyl-CoA dehydrogenase/oxidase, N-terminal domain"/>
    <property type="match status" value="1"/>
</dbReference>
<dbReference type="Pfam" id="PF02771">
    <property type="entry name" value="Acyl-CoA_dh_N"/>
    <property type="match status" value="1"/>
</dbReference>
<dbReference type="InterPro" id="IPR009075">
    <property type="entry name" value="AcylCo_DH/oxidase_C"/>
</dbReference>
<dbReference type="Proteomes" id="UP000199144">
    <property type="component" value="Unassembled WGS sequence"/>
</dbReference>
<feature type="domain" description="Acyl-CoA dehydrogenase/oxidase N-terminal" evidence="7">
    <location>
        <begin position="5"/>
        <end position="118"/>
    </location>
</feature>
<dbReference type="Gene3D" id="1.20.140.10">
    <property type="entry name" value="Butyryl-CoA Dehydrogenase, subunit A, domain 3"/>
    <property type="match status" value="1"/>
</dbReference>
<evidence type="ECO:0000256" key="5">
    <source>
        <dbReference type="ARBA" id="ARBA00023002"/>
    </source>
</evidence>
<evidence type="ECO:0000259" key="7">
    <source>
        <dbReference type="Pfam" id="PF02771"/>
    </source>
</evidence>
<protein>
    <submittedName>
        <fullName evidence="8">Acyl-CoA dehydrogenase, N-terminal domain</fullName>
    </submittedName>
</protein>
<accession>A0A1I4S8N0</accession>
<dbReference type="PANTHER" id="PTHR43884">
    <property type="entry name" value="ACYL-COA DEHYDROGENASE"/>
    <property type="match status" value="1"/>
</dbReference>
<dbReference type="InterPro" id="IPR037069">
    <property type="entry name" value="AcylCoA_DH/ox_N_sf"/>
</dbReference>
<comment type="similarity">
    <text evidence="2">Belongs to the acyl-CoA dehydrogenase family.</text>
</comment>
<keyword evidence="3" id="KW-0285">Flavoprotein</keyword>
<dbReference type="SUPFAM" id="SSF47203">
    <property type="entry name" value="Acyl-CoA dehydrogenase C-terminal domain-like"/>
    <property type="match status" value="1"/>
</dbReference>
<dbReference type="EMBL" id="FOTQ01000010">
    <property type="protein sequence ID" value="SFM60866.1"/>
    <property type="molecule type" value="Genomic_DNA"/>
</dbReference>
<dbReference type="STRING" id="254406.SAMN04488042_11052"/>
<dbReference type="InterPro" id="IPR009100">
    <property type="entry name" value="AcylCoA_DH/oxidase_NM_dom_sf"/>
</dbReference>
<keyword evidence="9" id="KW-1185">Reference proteome</keyword>
<keyword evidence="4" id="KW-0274">FAD</keyword>
<gene>
    <name evidence="8" type="ORF">SAMN04488042_11052</name>
</gene>
<evidence type="ECO:0000256" key="3">
    <source>
        <dbReference type="ARBA" id="ARBA00022630"/>
    </source>
</evidence>
<organism evidence="8 9">
    <name type="scientific">Shimia aestuarii</name>
    <dbReference type="NCBI Taxonomy" id="254406"/>
    <lineage>
        <taxon>Bacteria</taxon>
        <taxon>Pseudomonadati</taxon>
        <taxon>Pseudomonadota</taxon>
        <taxon>Alphaproteobacteria</taxon>
        <taxon>Rhodobacterales</taxon>
        <taxon>Roseobacteraceae</taxon>
    </lineage>
</organism>
<dbReference type="AlphaFoldDB" id="A0A1I4S8N0"/>
<dbReference type="InterPro" id="IPR013786">
    <property type="entry name" value="AcylCoA_DH/ox_N"/>
</dbReference>
<name>A0A1I4S8N0_9RHOB</name>
<dbReference type="RefSeq" id="WP_093096032.1">
    <property type="nucleotide sequence ID" value="NZ_FOTQ01000010.1"/>
</dbReference>
<dbReference type="GO" id="GO:0003995">
    <property type="term" value="F:acyl-CoA dehydrogenase activity"/>
    <property type="evidence" value="ECO:0007669"/>
    <property type="project" value="TreeGrafter"/>
</dbReference>
<dbReference type="Pfam" id="PF00441">
    <property type="entry name" value="Acyl-CoA_dh_1"/>
    <property type="match status" value="1"/>
</dbReference>
<evidence type="ECO:0000313" key="8">
    <source>
        <dbReference type="EMBL" id="SFM60866.1"/>
    </source>
</evidence>
<dbReference type="InterPro" id="IPR036250">
    <property type="entry name" value="AcylCo_DH-like_C"/>
</dbReference>
<evidence type="ECO:0000256" key="2">
    <source>
        <dbReference type="ARBA" id="ARBA00009347"/>
    </source>
</evidence>
<evidence type="ECO:0000256" key="4">
    <source>
        <dbReference type="ARBA" id="ARBA00022827"/>
    </source>
</evidence>
<sequence length="371" mass="38827">MEILSEDHRMVAEAADGFLAQSHSISAFRALRDSGAPLGYDPAILSDMAELGWMGIVLPEEMGGADFGFRAAGLIAESMGRNLTAAPFLSTAILSATILRQVGGPVAAQWGPKIAAGEAVIALALEEGAKHRPERIATGATRTGDGFVLGGRKSFVVDGFGADRLIVVALLDGAPALFWVDPTQDGVTVAAQILLDHRNAASVMLEDVQLDASALLAEGEAAANALSSALAAGRAVTAAEQLGVARVAAETTNEYLRTRKQFGTLIGRFQALQHRAADLYCEIEQTASLVSAALNALDAGAENAEALSRAAKAKTATTGRQATEEGVQMHGGIGMTDELDLGLFMKRDRALTEFLGDAGHHTNWLLRQRGL</sequence>
<comment type="cofactor">
    <cofactor evidence="1">
        <name>FAD</name>
        <dbReference type="ChEBI" id="CHEBI:57692"/>
    </cofactor>
</comment>
<feature type="domain" description="Acyl-CoA dehydrogenase/oxidase C-terminal" evidence="6">
    <location>
        <begin position="226"/>
        <end position="363"/>
    </location>
</feature>
<evidence type="ECO:0000259" key="6">
    <source>
        <dbReference type="Pfam" id="PF00441"/>
    </source>
</evidence>
<reference evidence="8 9" key="1">
    <citation type="submission" date="2016-10" db="EMBL/GenBank/DDBJ databases">
        <authorList>
            <person name="de Groot N.N."/>
        </authorList>
    </citation>
    <scope>NUCLEOTIDE SEQUENCE [LARGE SCALE GENOMIC DNA]</scope>
    <source>
        <strain evidence="8 9">DSM 15283</strain>
    </source>
</reference>
<dbReference type="OrthoDB" id="7328575at2"/>
<evidence type="ECO:0000256" key="1">
    <source>
        <dbReference type="ARBA" id="ARBA00001974"/>
    </source>
</evidence>
<keyword evidence="5" id="KW-0560">Oxidoreductase</keyword>
<dbReference type="SUPFAM" id="SSF56645">
    <property type="entry name" value="Acyl-CoA dehydrogenase NM domain-like"/>
    <property type="match status" value="1"/>
</dbReference>
<dbReference type="Gene3D" id="2.40.110.10">
    <property type="entry name" value="Butyryl-CoA Dehydrogenase, subunit A, domain 2"/>
    <property type="match status" value="1"/>
</dbReference>